<dbReference type="PROSITE" id="PS51000">
    <property type="entry name" value="HTH_DEOR_2"/>
    <property type="match status" value="1"/>
</dbReference>
<dbReference type="PANTHER" id="PTHR30363:SF56">
    <property type="entry name" value="TRANSCRIPTIONAL REGULATOR, DEOR FAMILY"/>
    <property type="match status" value="1"/>
</dbReference>
<gene>
    <name evidence="5" type="ORF">KHA91_09465</name>
</gene>
<comment type="caution">
    <text evidence="5">The sequence shown here is derived from an EMBL/GenBank/DDBJ whole genome shotgun (WGS) entry which is preliminary data.</text>
</comment>
<dbReference type="SMART" id="SM00420">
    <property type="entry name" value="HTH_DEOR"/>
    <property type="match status" value="1"/>
</dbReference>
<dbReference type="Pfam" id="PF08220">
    <property type="entry name" value="HTH_DeoR"/>
    <property type="match status" value="1"/>
</dbReference>
<dbReference type="InterPro" id="IPR036388">
    <property type="entry name" value="WH-like_DNA-bd_sf"/>
</dbReference>
<dbReference type="EMBL" id="JAGYPN010000002">
    <property type="protein sequence ID" value="MBS4222968.1"/>
    <property type="molecule type" value="Genomic_DNA"/>
</dbReference>
<dbReference type="InterPro" id="IPR014036">
    <property type="entry name" value="DeoR-like_C"/>
</dbReference>
<dbReference type="InterPro" id="IPR050313">
    <property type="entry name" value="Carb_Metab_HTH_regulators"/>
</dbReference>
<protein>
    <submittedName>
        <fullName evidence="5">DeoR/GlpR transcriptional regulator</fullName>
    </submittedName>
</protein>
<dbReference type="PROSITE" id="PS00894">
    <property type="entry name" value="HTH_DEOR_1"/>
    <property type="match status" value="1"/>
</dbReference>
<organism evidence="5 6">
    <name type="scientific">Lederbergia citrea</name>
    <dbReference type="NCBI Taxonomy" id="2833581"/>
    <lineage>
        <taxon>Bacteria</taxon>
        <taxon>Bacillati</taxon>
        <taxon>Bacillota</taxon>
        <taxon>Bacilli</taxon>
        <taxon>Bacillales</taxon>
        <taxon>Bacillaceae</taxon>
        <taxon>Lederbergia</taxon>
    </lineage>
</organism>
<dbReference type="InterPro" id="IPR037171">
    <property type="entry name" value="NagB/RpiA_transferase-like"/>
</dbReference>
<dbReference type="Gene3D" id="1.10.10.10">
    <property type="entry name" value="Winged helix-like DNA-binding domain superfamily/Winged helix DNA-binding domain"/>
    <property type="match status" value="1"/>
</dbReference>
<dbReference type="GO" id="GO:0003700">
    <property type="term" value="F:DNA-binding transcription factor activity"/>
    <property type="evidence" value="ECO:0007669"/>
    <property type="project" value="InterPro"/>
</dbReference>
<evidence type="ECO:0000256" key="2">
    <source>
        <dbReference type="ARBA" id="ARBA00023125"/>
    </source>
</evidence>
<accession>A0A942UQH2</accession>
<dbReference type="Pfam" id="PF00455">
    <property type="entry name" value="DeoRC"/>
    <property type="match status" value="1"/>
</dbReference>
<dbReference type="InterPro" id="IPR001034">
    <property type="entry name" value="DeoR_HTH"/>
</dbReference>
<dbReference type="PRINTS" id="PR00037">
    <property type="entry name" value="HTHLACR"/>
</dbReference>
<dbReference type="SUPFAM" id="SSF46785">
    <property type="entry name" value="Winged helix' DNA-binding domain"/>
    <property type="match status" value="1"/>
</dbReference>
<dbReference type="RefSeq" id="WP_213098020.1">
    <property type="nucleotide sequence ID" value="NZ_JAGYPH010000002.1"/>
</dbReference>
<proteinExistence type="predicted"/>
<keyword evidence="3" id="KW-0804">Transcription</keyword>
<dbReference type="Proteomes" id="UP000676456">
    <property type="component" value="Unassembled WGS sequence"/>
</dbReference>
<evidence type="ECO:0000256" key="3">
    <source>
        <dbReference type="ARBA" id="ARBA00023163"/>
    </source>
</evidence>
<evidence type="ECO:0000256" key="1">
    <source>
        <dbReference type="ARBA" id="ARBA00023015"/>
    </source>
</evidence>
<evidence type="ECO:0000313" key="5">
    <source>
        <dbReference type="EMBL" id="MBS4222968.1"/>
    </source>
</evidence>
<keyword evidence="1" id="KW-0805">Transcription regulation</keyword>
<name>A0A942UQH2_9BACI</name>
<keyword evidence="6" id="KW-1185">Reference proteome</keyword>
<dbReference type="PANTHER" id="PTHR30363">
    <property type="entry name" value="HTH-TYPE TRANSCRIPTIONAL REGULATOR SRLR-RELATED"/>
    <property type="match status" value="1"/>
</dbReference>
<dbReference type="AlphaFoldDB" id="A0A942UQH2"/>
<dbReference type="SMART" id="SM01134">
    <property type="entry name" value="DeoRC"/>
    <property type="match status" value="1"/>
</dbReference>
<dbReference type="InterPro" id="IPR036390">
    <property type="entry name" value="WH_DNA-bd_sf"/>
</dbReference>
<reference evidence="5 6" key="1">
    <citation type="submission" date="2021-05" db="EMBL/GenBank/DDBJ databases">
        <title>Novel Bacillus species.</title>
        <authorList>
            <person name="Liu G."/>
        </authorList>
    </citation>
    <scope>NUCLEOTIDE SEQUENCE [LARGE SCALE GENOMIC DNA]</scope>
    <source>
        <strain evidence="5 6">FJAT-49682</strain>
    </source>
</reference>
<evidence type="ECO:0000313" key="6">
    <source>
        <dbReference type="Proteomes" id="UP000676456"/>
    </source>
</evidence>
<keyword evidence="2" id="KW-0238">DNA-binding</keyword>
<evidence type="ECO:0000259" key="4">
    <source>
        <dbReference type="PROSITE" id="PS51000"/>
    </source>
</evidence>
<feature type="domain" description="HTH deoR-type" evidence="4">
    <location>
        <begin position="3"/>
        <end position="58"/>
    </location>
</feature>
<dbReference type="SUPFAM" id="SSF100950">
    <property type="entry name" value="NagB/RpiA/CoA transferase-like"/>
    <property type="match status" value="1"/>
</dbReference>
<dbReference type="Gene3D" id="3.40.50.1360">
    <property type="match status" value="1"/>
</dbReference>
<dbReference type="GO" id="GO:0003677">
    <property type="term" value="F:DNA binding"/>
    <property type="evidence" value="ECO:0007669"/>
    <property type="project" value="UniProtKB-KW"/>
</dbReference>
<dbReference type="InterPro" id="IPR018356">
    <property type="entry name" value="Tscrpt_reg_HTH_DeoR_CS"/>
</dbReference>
<sequence length="250" mass="27659">MLTPERHRLILQILKEKDTVKIHELVEVTKSSESTIRRDLTQLEEENQLKRVHGGASHLQGKLSEPSMMEKSTKNLHAKQLIARYAASLVDAGDCIYLDAGSTTTEMIKFLNHSNLVVVTNGLMHIGALLEKGISTFIIGGQAKPGTNAVIGRGALVSLEQYRFDKCFLGVNGIHHEAGYTTPDQEEAMVKVKAAALSNRKYVLADESKFGEISFAKMIDLQKAVIITNNLEQETLQQYQNKTTIKVVNG</sequence>